<dbReference type="PROSITE" id="PS51168">
    <property type="entry name" value="CHORISMATE_MUT_2"/>
    <property type="match status" value="1"/>
</dbReference>
<dbReference type="Pfam" id="PF01817">
    <property type="entry name" value="CM_2"/>
    <property type="match status" value="1"/>
</dbReference>
<organism evidence="6 7">
    <name type="scientific">Streptomyces lasiicapitis</name>
    <dbReference type="NCBI Taxonomy" id="1923961"/>
    <lineage>
        <taxon>Bacteria</taxon>
        <taxon>Bacillati</taxon>
        <taxon>Actinomycetota</taxon>
        <taxon>Actinomycetes</taxon>
        <taxon>Kitasatosporales</taxon>
        <taxon>Streptomycetaceae</taxon>
        <taxon>Streptomyces</taxon>
    </lineage>
</organism>
<dbReference type="Proteomes" id="UP000656881">
    <property type="component" value="Unassembled WGS sequence"/>
</dbReference>
<dbReference type="InterPro" id="IPR036263">
    <property type="entry name" value="Chorismate_II_sf"/>
</dbReference>
<evidence type="ECO:0000259" key="5">
    <source>
        <dbReference type="PROSITE" id="PS51168"/>
    </source>
</evidence>
<dbReference type="PANTHER" id="PTHR38041:SF2">
    <property type="entry name" value="SECRETED CHORISMATE MUTASE"/>
    <property type="match status" value="1"/>
</dbReference>
<dbReference type="InterPro" id="IPR002701">
    <property type="entry name" value="CM_II_prokaryot"/>
</dbReference>
<dbReference type="SUPFAM" id="SSF48600">
    <property type="entry name" value="Chorismate mutase II"/>
    <property type="match status" value="1"/>
</dbReference>
<accession>A0ABQ2LQM9</accession>
<proteinExistence type="predicted"/>
<evidence type="ECO:0000313" key="7">
    <source>
        <dbReference type="Proteomes" id="UP000656881"/>
    </source>
</evidence>
<evidence type="ECO:0000256" key="4">
    <source>
        <dbReference type="ARBA" id="ARBA00023235"/>
    </source>
</evidence>
<comment type="pathway">
    <text evidence="1">Metabolic intermediate biosynthesis; prephenate biosynthesis; prephenate from chorismate: step 1/1.</text>
</comment>
<keyword evidence="3" id="KW-0732">Signal</keyword>
<dbReference type="SMART" id="SM00830">
    <property type="entry name" value="CM_2"/>
    <property type="match status" value="1"/>
</dbReference>
<reference evidence="7" key="1">
    <citation type="journal article" date="2019" name="Int. J. Syst. Evol. Microbiol.">
        <title>The Global Catalogue of Microorganisms (GCM) 10K type strain sequencing project: providing services to taxonomists for standard genome sequencing and annotation.</title>
        <authorList>
            <consortium name="The Broad Institute Genomics Platform"/>
            <consortium name="The Broad Institute Genome Sequencing Center for Infectious Disease"/>
            <person name="Wu L."/>
            <person name="Ma J."/>
        </authorList>
    </citation>
    <scope>NUCLEOTIDE SEQUENCE [LARGE SCALE GENOMIC DNA]</scope>
    <source>
        <strain evidence="7">CGMCC 4.7349</strain>
    </source>
</reference>
<feature type="domain" description="Chorismate mutase" evidence="5">
    <location>
        <begin position="45"/>
        <end position="140"/>
    </location>
</feature>
<dbReference type="NCBIfam" id="NF006741">
    <property type="entry name" value="PRK09269.1"/>
    <property type="match status" value="1"/>
</dbReference>
<evidence type="ECO:0000256" key="3">
    <source>
        <dbReference type="ARBA" id="ARBA00022729"/>
    </source>
</evidence>
<dbReference type="Gene3D" id="1.20.59.10">
    <property type="entry name" value="Chorismate mutase"/>
    <property type="match status" value="1"/>
</dbReference>
<comment type="caution">
    <text evidence="6">The sequence shown here is derived from an EMBL/GenBank/DDBJ whole genome shotgun (WGS) entry which is preliminary data.</text>
</comment>
<evidence type="ECO:0000313" key="6">
    <source>
        <dbReference type="EMBL" id="GGO41972.1"/>
    </source>
</evidence>
<dbReference type="PANTHER" id="PTHR38041">
    <property type="entry name" value="CHORISMATE MUTASE"/>
    <property type="match status" value="1"/>
</dbReference>
<dbReference type="InterPro" id="IPR036979">
    <property type="entry name" value="CM_dom_sf"/>
</dbReference>
<name>A0ABQ2LQM9_9ACTN</name>
<dbReference type="NCBIfam" id="TIGR01806">
    <property type="entry name" value="CM_mono2"/>
    <property type="match status" value="1"/>
</dbReference>
<keyword evidence="4" id="KW-0413">Isomerase</keyword>
<protein>
    <recommendedName>
        <fullName evidence="2">chorismate mutase</fullName>
        <ecNumber evidence="2">5.4.99.5</ecNumber>
    </recommendedName>
</protein>
<dbReference type="EMBL" id="BMNG01000004">
    <property type="protein sequence ID" value="GGO41972.1"/>
    <property type="molecule type" value="Genomic_DNA"/>
</dbReference>
<gene>
    <name evidence="6" type="ORF">GCM10012286_22580</name>
</gene>
<keyword evidence="7" id="KW-1185">Reference proteome</keyword>
<dbReference type="EC" id="5.4.99.5" evidence="2"/>
<sequence>MTLRPTSLLKRGILVRLVPPAVRVLAAGGVAAALLVGGGTAIAAPAASATSTAYVASAPRGSYAQLHPLSALSAQRLATADLVAAAKYGTGSPIDDPAREQQVLDAVARQAAEVGADPAATVRIFRDQIEANKVVQRALHRKWDADPASAPTERPDLTKVRAEINRINGELVRAIAAATPARTSPYCSAVLTATTAHVRHEQRLDALHTVALLRASRSLCG</sequence>
<evidence type="ECO:0000256" key="2">
    <source>
        <dbReference type="ARBA" id="ARBA00012404"/>
    </source>
</evidence>
<dbReference type="InterPro" id="IPR051331">
    <property type="entry name" value="Chorismate_mutase-related"/>
</dbReference>
<dbReference type="InterPro" id="IPR008240">
    <property type="entry name" value="Chorismate_mutase_periplasmic"/>
</dbReference>
<evidence type="ECO:0000256" key="1">
    <source>
        <dbReference type="ARBA" id="ARBA00004817"/>
    </source>
</evidence>